<dbReference type="PANTHER" id="PTHR43861:SF1">
    <property type="entry name" value="TRANS-ACONITATE 2-METHYLTRANSFERASE"/>
    <property type="match status" value="1"/>
</dbReference>
<sequence>MVVWDPTRYLQFADVRARPFLDLIAQIPTNPLSVIDLGCGPGHLTKHLRARWPSAEILGIDDSAEMVDRAIRDNTDPHANYDAADVSQWTPHRPVDLMISNAMFQWVPDHLDVIDRLLDHLTDGGAFALQVPNNTDSPTHSALADLAATEPYLGAFGDLRALPRLDAEMYLEFFADRGYHADAWETTYFHVLDGQDPVFDWMSGTGARPYMQALSDELRVQFVADLKQRLAEAYPRREWGTVLPFRRTFAVATRR</sequence>
<dbReference type="GO" id="GO:0030798">
    <property type="term" value="F:trans-aconitate 2-methyltransferase activity"/>
    <property type="evidence" value="ECO:0007669"/>
    <property type="project" value="InterPro"/>
</dbReference>
<dbReference type="Pfam" id="PF13489">
    <property type="entry name" value="Methyltransf_23"/>
    <property type="match status" value="1"/>
</dbReference>
<keyword evidence="1" id="KW-0808">Transferase</keyword>
<dbReference type="GO" id="GO:0032259">
    <property type="term" value="P:methylation"/>
    <property type="evidence" value="ECO:0007669"/>
    <property type="project" value="UniProtKB-KW"/>
</dbReference>
<proteinExistence type="predicted"/>
<dbReference type="Proteomes" id="UP001213504">
    <property type="component" value="Chromosome"/>
</dbReference>
<dbReference type="EMBL" id="CP121270">
    <property type="protein sequence ID" value="WFP24751.1"/>
    <property type="molecule type" value="Genomic_DNA"/>
</dbReference>
<dbReference type="AlphaFoldDB" id="A0AAX3T7G4"/>
<evidence type="ECO:0000313" key="2">
    <source>
        <dbReference type="Proteomes" id="UP001213504"/>
    </source>
</evidence>
<evidence type="ECO:0000313" key="1">
    <source>
        <dbReference type="EMBL" id="WFP24751.1"/>
    </source>
</evidence>
<dbReference type="InterPro" id="IPR029063">
    <property type="entry name" value="SAM-dependent_MTases_sf"/>
</dbReference>
<dbReference type="Gene3D" id="1.10.150.290">
    <property type="entry name" value="S-adenosyl-L-methionine-dependent methyltransferases"/>
    <property type="match status" value="1"/>
</dbReference>
<name>A0AAX3T7G4_9ACTN</name>
<dbReference type="SUPFAM" id="SSF53335">
    <property type="entry name" value="S-adenosyl-L-methionine-dependent methyltransferases"/>
    <property type="match status" value="1"/>
</dbReference>
<dbReference type="PANTHER" id="PTHR43861">
    <property type="entry name" value="TRANS-ACONITATE 2-METHYLTRANSFERASE-RELATED"/>
    <property type="match status" value="1"/>
</dbReference>
<dbReference type="InterPro" id="IPR023149">
    <property type="entry name" value="Trans_acon_MeTrfase_C"/>
</dbReference>
<dbReference type="CDD" id="cd02440">
    <property type="entry name" value="AdoMet_MTases"/>
    <property type="match status" value="1"/>
</dbReference>
<accession>A0AAX3T7G4</accession>
<protein>
    <submittedName>
        <fullName evidence="1">Methyltransferase domain-containing protein</fullName>
    </submittedName>
</protein>
<organism evidence="1 2">
    <name type="scientific">Gordonia hongkongensis</name>
    <dbReference type="NCBI Taxonomy" id="1701090"/>
    <lineage>
        <taxon>Bacteria</taxon>
        <taxon>Bacillati</taxon>
        <taxon>Actinomycetota</taxon>
        <taxon>Actinomycetes</taxon>
        <taxon>Mycobacteriales</taxon>
        <taxon>Gordoniaceae</taxon>
        <taxon>Gordonia</taxon>
    </lineage>
</organism>
<gene>
    <name evidence="1" type="ORF">P9A14_21960</name>
</gene>
<dbReference type="RefSeq" id="WP_065629432.1">
    <property type="nucleotide sequence ID" value="NZ_CBDRMI010000016.1"/>
</dbReference>
<reference evidence="1" key="1">
    <citation type="submission" date="2023-04" db="EMBL/GenBank/DDBJ databases">
        <title>Complete genome sequence of a phthalic acid esters degrading bacterial strain.</title>
        <authorList>
            <person name="Weng L."/>
            <person name="Jia Y."/>
            <person name="Ren L."/>
        </authorList>
    </citation>
    <scope>NUCLEOTIDE SEQUENCE</scope>
    <source>
        <strain evidence="1">RL-LY01</strain>
    </source>
</reference>
<keyword evidence="1" id="KW-0489">Methyltransferase</keyword>
<dbReference type="Gene3D" id="3.40.50.150">
    <property type="entry name" value="Vaccinia Virus protein VP39"/>
    <property type="match status" value="1"/>
</dbReference>